<dbReference type="InterPro" id="IPR038717">
    <property type="entry name" value="Tc1-like_DDE_dom"/>
</dbReference>
<dbReference type="EMBL" id="JBBLXS010000850">
    <property type="protein sequence ID" value="MEK0188954.1"/>
    <property type="molecule type" value="Genomic_DNA"/>
</dbReference>
<reference evidence="2 3" key="1">
    <citation type="journal article" date="2020" name="Harmful Algae">
        <title>Molecular and morphological characterization of a novel dihydroanatoxin-a producing Microcoleus species (cyanobacteria) from the Russian River, California, USA.</title>
        <authorList>
            <person name="Conklin K.Y."/>
            <person name="Stancheva R."/>
            <person name="Otten T.G."/>
            <person name="Fadness R."/>
            <person name="Boyer G.L."/>
            <person name="Read B."/>
            <person name="Zhang X."/>
            <person name="Sheath R.G."/>
        </authorList>
    </citation>
    <scope>NUCLEOTIDE SEQUENCE [LARGE SCALE GENOMIC DNA]</scope>
    <source>
        <strain evidence="2 3">PTRS2</strain>
    </source>
</reference>
<evidence type="ECO:0000313" key="2">
    <source>
        <dbReference type="EMBL" id="MEK0188954.1"/>
    </source>
</evidence>
<keyword evidence="3" id="KW-1185">Reference proteome</keyword>
<sequence length="213" mass="24019">MSLLTKIRAKSQKKTWYSRQAATERVQKLRVEYWEKIKDIEPKNLVFLDETGILLGLARTHSRSPRGTRVADIKPFYRGAKVTAIGAISINKVLALMTMNDSMDGPAFAVFIEKFLGPELWKGAVVVMDNLPAHKLASIVPMIEAVGARVICLSPYSPDFNPIELWWSQLKSFLRSFAPTSTSMIDKIIAVALKLMNPKHLRNWFANCCYCTS</sequence>
<dbReference type="Gene3D" id="3.30.420.10">
    <property type="entry name" value="Ribonuclease H-like superfamily/Ribonuclease H"/>
    <property type="match status" value="1"/>
</dbReference>
<evidence type="ECO:0000259" key="1">
    <source>
        <dbReference type="Pfam" id="PF13358"/>
    </source>
</evidence>
<feature type="domain" description="Tc1-like transposase DDE" evidence="1">
    <location>
        <begin position="45"/>
        <end position="177"/>
    </location>
</feature>
<dbReference type="PANTHER" id="PTHR46564:SF1">
    <property type="entry name" value="TRANSPOSASE"/>
    <property type="match status" value="1"/>
</dbReference>
<dbReference type="NCBIfam" id="NF033545">
    <property type="entry name" value="transpos_IS630"/>
    <property type="match status" value="1"/>
</dbReference>
<gene>
    <name evidence="2" type="ORF">WMG39_29510</name>
</gene>
<evidence type="ECO:0000313" key="3">
    <source>
        <dbReference type="Proteomes" id="UP001384579"/>
    </source>
</evidence>
<proteinExistence type="predicted"/>
<protein>
    <submittedName>
        <fullName evidence="2">IS630 family transposase</fullName>
    </submittedName>
</protein>
<dbReference type="Pfam" id="PF13358">
    <property type="entry name" value="DDE_3"/>
    <property type="match status" value="1"/>
</dbReference>
<dbReference type="InterPro" id="IPR047655">
    <property type="entry name" value="Transpos_IS630-like"/>
</dbReference>
<dbReference type="InterPro" id="IPR036397">
    <property type="entry name" value="RNaseH_sf"/>
</dbReference>
<organism evidence="2 3">
    <name type="scientific">Microcoleus anatoxicus PTRS2</name>
    <dbReference type="NCBI Taxonomy" id="2705321"/>
    <lineage>
        <taxon>Bacteria</taxon>
        <taxon>Bacillati</taxon>
        <taxon>Cyanobacteriota</taxon>
        <taxon>Cyanophyceae</taxon>
        <taxon>Oscillatoriophycideae</taxon>
        <taxon>Oscillatoriales</taxon>
        <taxon>Microcoleaceae</taxon>
        <taxon>Microcoleus</taxon>
        <taxon>Microcoleus anatoxicus</taxon>
    </lineage>
</organism>
<comment type="caution">
    <text evidence="2">The sequence shown here is derived from an EMBL/GenBank/DDBJ whole genome shotgun (WGS) entry which is preliminary data.</text>
</comment>
<name>A0ABU8YX50_9CYAN</name>
<dbReference type="PANTHER" id="PTHR46564">
    <property type="entry name" value="TRANSPOSASE"/>
    <property type="match status" value="1"/>
</dbReference>
<dbReference type="RefSeq" id="WP_340518194.1">
    <property type="nucleotide sequence ID" value="NZ_JBBLXS010000850.1"/>
</dbReference>
<dbReference type="Proteomes" id="UP001384579">
    <property type="component" value="Unassembled WGS sequence"/>
</dbReference>
<accession>A0ABU8YX50</accession>